<accession>A0AAD2DB01</accession>
<proteinExistence type="predicted"/>
<dbReference type="Proteomes" id="UP001295684">
    <property type="component" value="Unassembled WGS sequence"/>
</dbReference>
<dbReference type="Gene3D" id="2.40.50.140">
    <property type="entry name" value="Nucleic acid-binding proteins"/>
    <property type="match status" value="1"/>
</dbReference>
<sequence>MDLPNSELLFEILTRRISLLKKFNSLLQARDGTSLVRSRHSGMLEYLEMKGEAAGSYNDTSLDLFTYFSSALYFTGNKSRAVKFSLNNFVSQNYEVISNILDDLGLQDSKMENYISNIMNGEYDFEITLVLLCAMYNLNPEIYFQDDEIADSFPDEICQCILPTGDGNIKKFIISLPEIHTREEDHVSDYLDQEYHKMYLERDSEDALRESIKISKIALKKDLFVVILKHGSCQEKLSKYSIELPSMNTPSVVDSQAIIKDILDGLDSKNGDEEFYNLSINKEKEISKNDFMSSNTNTPNTASNLSNRSASNKRIDSLKSKLKTSSRAYCKYKGRHVSPDSTSLNNEDPGGFDLFNQHGNHDSEDDNHMEKLVSHVFNDQDSPSHKKFYPNKSFKNKNEDNISVSTNSEKEDKCSSTPNIFIHEEQKDKMPENLVEYPKRFSDNQIDVKSSKSVPYQTLDPVFPKTEQKFTPQKANFHGYHQPIQHIQNHQHYIQPRYHQKSPNFHPGNSYPPQYHHQAHIQPAHGGYYQQMHNSIHPNYSYHHSVPFQQNYPHYSLYQPAFNHLPEAHSVPALHKQGSFSAKNVNFVKQNLTPPGYSSFGQSLPHSSQELLRIPPGKATPSGIKQKNISSPMLYSKELGLKGVNSLGLADPNQDRPTSISSPVNSPLMKKQGSSKEEKKEQKSSTTKKPKNKRNKNDKRNKDRKSGRLKFFTESKDYGFIVIDRTKEEMFVHYDDLKKTNITKELLSKSKNRYSIHFTFHVFEYEGKKAKSKKAVDIKLVSINKIDSTDDSEIPEPVLLAEELSPQQEIDEELLSSFFHS</sequence>
<dbReference type="AlphaFoldDB" id="A0AAD2DB01"/>
<protein>
    <recommendedName>
        <fullName evidence="4">CSD domain-containing protein</fullName>
    </recommendedName>
</protein>
<feature type="region of interest" description="Disordered" evidence="1">
    <location>
        <begin position="646"/>
        <end position="708"/>
    </location>
</feature>
<feature type="compositionally biased region" description="Low complexity" evidence="1">
    <location>
        <begin position="293"/>
        <end position="307"/>
    </location>
</feature>
<dbReference type="InterPro" id="IPR012340">
    <property type="entry name" value="NA-bd_OB-fold"/>
</dbReference>
<name>A0AAD2DB01_EUPCR</name>
<gene>
    <name evidence="2" type="ORF">ECRASSUSDP1_LOCUS27491</name>
</gene>
<feature type="compositionally biased region" description="Polar residues" evidence="1">
    <location>
        <begin position="599"/>
        <end position="610"/>
    </location>
</feature>
<evidence type="ECO:0000313" key="2">
    <source>
        <dbReference type="EMBL" id="CAI2385896.1"/>
    </source>
</evidence>
<keyword evidence="3" id="KW-1185">Reference proteome</keyword>
<evidence type="ECO:0008006" key="4">
    <source>
        <dbReference type="Google" id="ProtNLM"/>
    </source>
</evidence>
<feature type="compositionally biased region" description="Polar residues" evidence="1">
    <location>
        <begin position="655"/>
        <end position="665"/>
    </location>
</feature>
<comment type="caution">
    <text evidence="2">The sequence shown here is derived from an EMBL/GenBank/DDBJ whole genome shotgun (WGS) entry which is preliminary data.</text>
</comment>
<feature type="region of interest" description="Disordered" evidence="1">
    <location>
        <begin position="598"/>
        <end position="631"/>
    </location>
</feature>
<feature type="compositionally biased region" description="Basic residues" evidence="1">
    <location>
        <begin position="686"/>
        <end position="697"/>
    </location>
</feature>
<evidence type="ECO:0000313" key="3">
    <source>
        <dbReference type="Proteomes" id="UP001295684"/>
    </source>
</evidence>
<feature type="compositionally biased region" description="Basic and acidic residues" evidence="1">
    <location>
        <begin position="674"/>
        <end position="683"/>
    </location>
</feature>
<reference evidence="2" key="1">
    <citation type="submission" date="2023-07" db="EMBL/GenBank/DDBJ databases">
        <authorList>
            <consortium name="AG Swart"/>
            <person name="Singh M."/>
            <person name="Singh A."/>
            <person name="Seah K."/>
            <person name="Emmerich C."/>
        </authorList>
    </citation>
    <scope>NUCLEOTIDE SEQUENCE</scope>
    <source>
        <strain evidence="2">DP1</strain>
    </source>
</reference>
<dbReference type="SUPFAM" id="SSF50249">
    <property type="entry name" value="Nucleic acid-binding proteins"/>
    <property type="match status" value="1"/>
</dbReference>
<feature type="compositionally biased region" description="Basic and acidic residues" evidence="1">
    <location>
        <begin position="698"/>
        <end position="708"/>
    </location>
</feature>
<organism evidence="2 3">
    <name type="scientific">Euplotes crassus</name>
    <dbReference type="NCBI Taxonomy" id="5936"/>
    <lineage>
        <taxon>Eukaryota</taxon>
        <taxon>Sar</taxon>
        <taxon>Alveolata</taxon>
        <taxon>Ciliophora</taxon>
        <taxon>Intramacronucleata</taxon>
        <taxon>Spirotrichea</taxon>
        <taxon>Hypotrichia</taxon>
        <taxon>Euplotida</taxon>
        <taxon>Euplotidae</taxon>
        <taxon>Moneuplotes</taxon>
    </lineage>
</organism>
<evidence type="ECO:0000256" key="1">
    <source>
        <dbReference type="SAM" id="MobiDB-lite"/>
    </source>
</evidence>
<dbReference type="EMBL" id="CAMPGE010028368">
    <property type="protein sequence ID" value="CAI2385896.1"/>
    <property type="molecule type" value="Genomic_DNA"/>
</dbReference>
<feature type="region of interest" description="Disordered" evidence="1">
    <location>
        <begin position="289"/>
        <end position="318"/>
    </location>
</feature>
<feature type="region of interest" description="Disordered" evidence="1">
    <location>
        <begin position="379"/>
        <end position="415"/>
    </location>
</feature>